<dbReference type="Proteomes" id="UP001165064">
    <property type="component" value="Unassembled WGS sequence"/>
</dbReference>
<sequence length="244" mass="27984">MSVDAQKVSDMASYLFNLVEMVVSLIMAIYLLYELIGWPSIAGLCSILIVTPMNYKLSSYLAMYDKEIMEITDKRIQKLNEVLQNIRVIKFLGWENRFSQQILDIRKKELHLLRISNLVIVFFLILLQFTPTILSFTSFYCYAVFLNKPLTASVAFTALSLFNMLDGPIGSLGRFVGWMIRSNVSLRRVDDFFSEAETSKYEQLTKPGTSTSPKVGFENATFAWDTEEDATFKLHNLNISFKVK</sequence>
<protein>
    <submittedName>
        <fullName evidence="1">Unnamed protein product</fullName>
    </submittedName>
</protein>
<dbReference type="EMBL" id="BSXS01006611">
    <property type="protein sequence ID" value="GME85756.1"/>
    <property type="molecule type" value="Genomic_DNA"/>
</dbReference>
<evidence type="ECO:0000313" key="1">
    <source>
        <dbReference type="EMBL" id="GME85756.1"/>
    </source>
</evidence>
<proteinExistence type="predicted"/>
<comment type="caution">
    <text evidence="1">The sequence shown here is derived from an EMBL/GenBank/DDBJ whole genome shotgun (WGS) entry which is preliminary data.</text>
</comment>
<organism evidence="1 2">
    <name type="scientific">Ambrosiozyma monospora</name>
    <name type="common">Yeast</name>
    <name type="synonym">Endomycopsis monosporus</name>
    <dbReference type="NCBI Taxonomy" id="43982"/>
    <lineage>
        <taxon>Eukaryota</taxon>
        <taxon>Fungi</taxon>
        <taxon>Dikarya</taxon>
        <taxon>Ascomycota</taxon>
        <taxon>Saccharomycotina</taxon>
        <taxon>Pichiomycetes</taxon>
        <taxon>Pichiales</taxon>
        <taxon>Pichiaceae</taxon>
        <taxon>Ambrosiozyma</taxon>
    </lineage>
</organism>
<accession>A0ACB5TD78</accession>
<reference evidence="1" key="1">
    <citation type="submission" date="2023-04" db="EMBL/GenBank/DDBJ databases">
        <title>Ambrosiozyma monospora NBRC 10751.</title>
        <authorList>
            <person name="Ichikawa N."/>
            <person name="Sato H."/>
            <person name="Tonouchi N."/>
        </authorList>
    </citation>
    <scope>NUCLEOTIDE SEQUENCE</scope>
    <source>
        <strain evidence="1">NBRC 10751</strain>
    </source>
</reference>
<name>A0ACB5TD78_AMBMO</name>
<gene>
    <name evidence="1" type="ORF">Amon02_000776900</name>
</gene>
<evidence type="ECO:0000313" key="2">
    <source>
        <dbReference type="Proteomes" id="UP001165064"/>
    </source>
</evidence>
<keyword evidence="2" id="KW-1185">Reference proteome</keyword>